<dbReference type="InterPro" id="IPR006311">
    <property type="entry name" value="TAT_signal"/>
</dbReference>
<evidence type="ECO:0000313" key="1">
    <source>
        <dbReference type="EMBL" id="QUW03032.1"/>
    </source>
</evidence>
<organism evidence="1 2">
    <name type="scientific">Chloracidobacterium validum</name>
    <dbReference type="NCBI Taxonomy" id="2821543"/>
    <lineage>
        <taxon>Bacteria</taxon>
        <taxon>Pseudomonadati</taxon>
        <taxon>Acidobacteriota</taxon>
        <taxon>Terriglobia</taxon>
        <taxon>Terriglobales</taxon>
        <taxon>Acidobacteriaceae</taxon>
        <taxon>Chloracidobacterium</taxon>
    </lineage>
</organism>
<dbReference type="EMBL" id="CP072648">
    <property type="protein sequence ID" value="QUW03032.1"/>
    <property type="molecule type" value="Genomic_DNA"/>
</dbReference>
<evidence type="ECO:0000313" key="2">
    <source>
        <dbReference type="Proteomes" id="UP000676506"/>
    </source>
</evidence>
<proteinExistence type="predicted"/>
<protein>
    <recommendedName>
        <fullName evidence="3">DUF4367 domain-containing protein</fullName>
    </recommendedName>
</protein>
<accession>A0ABX8B9B5</accession>
<dbReference type="Proteomes" id="UP000676506">
    <property type="component" value="Chromosome 1"/>
</dbReference>
<sequence length="314" mass="33635">MSEANPSARHRLRLAAALGGGLLVTTVFFSPTVRAVGQSFLEAFRAPRVTAIGLTNQQLTGLHARLNQIESKFDLAALIGENVTVQASAAQSVKVASSSEAERLAGVHVRTPTWLPDGATVEHLTVKADGGAVQFKANVAFANQVLDFLGLHDALLPTSMDGQTVAVKLGSRVETSIARGKHRILLLQGQLPEVTLPEGASLTPIGYAYLRMLGLDTAQAHQIAATTDWRSTLVVPFPAEAQQIRQVIVRGQPGFLFSSSARSLSTDEEQPRRGRRRRPDDEVINVMWTEGNQVLILLGGLTESDALAIANALQ</sequence>
<name>A0ABX8B9B5_9BACT</name>
<dbReference type="RefSeq" id="WP_211428923.1">
    <property type="nucleotide sequence ID" value="NZ_CP072648.1"/>
</dbReference>
<evidence type="ECO:0008006" key="3">
    <source>
        <dbReference type="Google" id="ProtNLM"/>
    </source>
</evidence>
<reference evidence="1 2" key="1">
    <citation type="submission" date="2021-03" db="EMBL/GenBank/DDBJ databases">
        <title>Genomic and phenotypic characterization of Chloracidobacterium isolates provides evidence for multiple species.</title>
        <authorList>
            <person name="Saini M.K."/>
            <person name="Costas A.M.G."/>
            <person name="Tank M."/>
            <person name="Bryant D.A."/>
        </authorList>
    </citation>
    <scope>NUCLEOTIDE SEQUENCE [LARGE SCALE GENOMIC DNA]</scope>
    <source>
        <strain evidence="1 2">BV2-C</strain>
    </source>
</reference>
<dbReference type="PROSITE" id="PS51318">
    <property type="entry name" value="TAT"/>
    <property type="match status" value="1"/>
</dbReference>
<keyword evidence="2" id="KW-1185">Reference proteome</keyword>
<gene>
    <name evidence="1" type="ORF">J8C06_00890</name>
</gene>